<name>G8XE09_STREN</name>
<dbReference type="CDD" id="cd04301">
    <property type="entry name" value="NAT_SF"/>
    <property type="match status" value="1"/>
</dbReference>
<dbReference type="Gene3D" id="3.40.630.30">
    <property type="match status" value="1"/>
</dbReference>
<gene>
    <name evidence="2" type="ordered locus">SCATT_p00800</name>
</gene>
<accession>G8XE09</accession>
<dbReference type="GO" id="GO:0016747">
    <property type="term" value="F:acyltransferase activity, transferring groups other than amino-acyl groups"/>
    <property type="evidence" value="ECO:0007669"/>
    <property type="project" value="InterPro"/>
</dbReference>
<dbReference type="Pfam" id="PF00583">
    <property type="entry name" value="Acetyltransf_1"/>
    <property type="match status" value="1"/>
</dbReference>
<dbReference type="InterPro" id="IPR016181">
    <property type="entry name" value="Acyl_CoA_acyltransferase"/>
</dbReference>
<dbReference type="InterPro" id="IPR000182">
    <property type="entry name" value="GNAT_dom"/>
</dbReference>
<organism evidence="2 3">
    <name type="scientific">Streptantibioticus cattleyicolor (strain ATCC 35852 / DSM 46488 / JCM 4925 / NBRC 14057 / NRRL 8057)</name>
    <name type="common">Streptomyces cattleya</name>
    <dbReference type="NCBI Taxonomy" id="1003195"/>
    <lineage>
        <taxon>Bacteria</taxon>
        <taxon>Bacillati</taxon>
        <taxon>Actinomycetota</taxon>
        <taxon>Actinomycetes</taxon>
        <taxon>Kitasatosporales</taxon>
        <taxon>Streptomycetaceae</taxon>
        <taxon>Streptantibioticus</taxon>
    </lineage>
</organism>
<evidence type="ECO:0000313" key="3">
    <source>
        <dbReference type="Proteomes" id="UP000007842"/>
    </source>
</evidence>
<reference evidence="3" key="1">
    <citation type="submission" date="2011-12" db="EMBL/GenBank/DDBJ databases">
        <title>Complete genome sequence of Streptomyces cattleya strain DSM 46488.</title>
        <authorList>
            <person name="Ou H.-Y."/>
            <person name="Li P."/>
            <person name="Zhao C."/>
            <person name="O'Hagan D."/>
            <person name="Deng Z."/>
        </authorList>
    </citation>
    <scope>NUCLEOTIDE SEQUENCE [LARGE SCALE GENOMIC DNA]</scope>
    <source>
        <strain evidence="3">ATCC 35852 / DSM 46488 / JCM 4925 / NBRC 14057 / NRRL 8057</strain>
        <plasmid evidence="3">Plasmid pSCATT</plasmid>
    </source>
</reference>
<dbReference type="EMBL" id="CP003229">
    <property type="protein sequence ID" value="AEW98273.1"/>
    <property type="molecule type" value="Genomic_DNA"/>
</dbReference>
<dbReference type="AlphaFoldDB" id="G8XE09"/>
<feature type="domain" description="N-acetyltransferase" evidence="1">
    <location>
        <begin position="55"/>
        <end position="181"/>
    </location>
</feature>
<dbReference type="HOGENOM" id="CLU_104058_0_0_11"/>
<dbReference type="OrthoDB" id="3700890at2"/>
<evidence type="ECO:0000313" key="2">
    <source>
        <dbReference type="EMBL" id="AEW98273.1"/>
    </source>
</evidence>
<dbReference type="KEGG" id="scy:SCATT_p00800"/>
<protein>
    <submittedName>
        <fullName evidence="2">GCN5-related N-acetyltransferase</fullName>
    </submittedName>
</protein>
<dbReference type="Proteomes" id="UP000007842">
    <property type="component" value="Plasmid pSCATT"/>
</dbReference>
<sequence>MVPVAAVALRELGPSYRPFGPPRLIDALVEGIPGLRVQGAFGWMDTTCGVPVPGGPVWLTPDGAGDVTRVIEDGFPSSYAAPGVSGVERWAGIRDTSGELVAVAALAWSAPRVGFLSGVAVAPAARGRGLGREVCAFVTAAAVEAHGTAALMVDEWNGAAIRLYESLGFTYRPVAAAGFAA</sequence>
<dbReference type="RefSeq" id="WP_014626691.1">
    <property type="nucleotide sequence ID" value="NC_016113.1"/>
</dbReference>
<keyword evidence="2" id="KW-0808">Transferase</keyword>
<geneLocation type="plasmid" evidence="2 3">
    <name>pSCATT</name>
</geneLocation>
<keyword evidence="3" id="KW-1185">Reference proteome</keyword>
<dbReference type="PATRIC" id="fig|1003195.29.peg.5880"/>
<dbReference type="SUPFAM" id="SSF55729">
    <property type="entry name" value="Acyl-CoA N-acyltransferases (Nat)"/>
    <property type="match status" value="1"/>
</dbReference>
<evidence type="ECO:0000259" key="1">
    <source>
        <dbReference type="PROSITE" id="PS51186"/>
    </source>
</evidence>
<keyword evidence="2" id="KW-0614">Plasmid</keyword>
<proteinExistence type="predicted"/>
<dbReference type="PROSITE" id="PS51186">
    <property type="entry name" value="GNAT"/>
    <property type="match status" value="1"/>
</dbReference>